<feature type="region of interest" description="Disordered" evidence="1">
    <location>
        <begin position="1"/>
        <end position="27"/>
    </location>
</feature>
<protein>
    <submittedName>
        <fullName evidence="2">Uncharacterized protein</fullName>
    </submittedName>
</protein>
<accession>A0A6J4Q316</accession>
<reference evidence="2" key="1">
    <citation type="submission" date="2020-02" db="EMBL/GenBank/DDBJ databases">
        <authorList>
            <person name="Meier V. D."/>
        </authorList>
    </citation>
    <scope>NUCLEOTIDE SEQUENCE</scope>
    <source>
        <strain evidence="2">AVDCRST_MAG22</strain>
    </source>
</reference>
<sequence length="50" mass="5316">CPRPISVSFGATSRRPSTGTTSPSAARPSEWFIEHAARPVACAWRAGYAP</sequence>
<dbReference type="AlphaFoldDB" id="A0A6J4Q316"/>
<dbReference type="EMBL" id="CADCUV010000162">
    <property type="protein sequence ID" value="CAA9433168.1"/>
    <property type="molecule type" value="Genomic_DNA"/>
</dbReference>
<name>A0A6J4Q316_9ACTN</name>
<feature type="compositionally biased region" description="Low complexity" evidence="1">
    <location>
        <begin position="10"/>
        <end position="27"/>
    </location>
</feature>
<proteinExistence type="predicted"/>
<evidence type="ECO:0000256" key="1">
    <source>
        <dbReference type="SAM" id="MobiDB-lite"/>
    </source>
</evidence>
<organism evidence="2">
    <name type="scientific">uncultured Rubrobacteraceae bacterium</name>
    <dbReference type="NCBI Taxonomy" id="349277"/>
    <lineage>
        <taxon>Bacteria</taxon>
        <taxon>Bacillati</taxon>
        <taxon>Actinomycetota</taxon>
        <taxon>Rubrobacteria</taxon>
        <taxon>Rubrobacterales</taxon>
        <taxon>Rubrobacteraceae</taxon>
        <taxon>environmental samples</taxon>
    </lineage>
</organism>
<feature type="non-terminal residue" evidence="2">
    <location>
        <position position="50"/>
    </location>
</feature>
<gene>
    <name evidence="2" type="ORF">AVDCRST_MAG22-3488</name>
</gene>
<evidence type="ECO:0000313" key="2">
    <source>
        <dbReference type="EMBL" id="CAA9433168.1"/>
    </source>
</evidence>
<feature type="non-terminal residue" evidence="2">
    <location>
        <position position="1"/>
    </location>
</feature>